<dbReference type="Proteomes" id="UP000033866">
    <property type="component" value="Unassembled WGS sequence"/>
</dbReference>
<comment type="similarity">
    <text evidence="1 3">Belongs to the RRF family.</text>
</comment>
<evidence type="ECO:0000256" key="1">
    <source>
        <dbReference type="ARBA" id="ARBA00005912"/>
    </source>
</evidence>
<dbReference type="EMBL" id="LBPV01000022">
    <property type="protein sequence ID" value="KKP65463.1"/>
    <property type="molecule type" value="Genomic_DNA"/>
</dbReference>
<dbReference type="PATRIC" id="fig|1619093.3.peg.262"/>
<dbReference type="Pfam" id="PF01765">
    <property type="entry name" value="RRF"/>
    <property type="match status" value="1"/>
</dbReference>
<evidence type="ECO:0000313" key="7">
    <source>
        <dbReference type="Proteomes" id="UP000033866"/>
    </source>
</evidence>
<comment type="subcellular location">
    <subcellularLocation>
        <location evidence="3">Cytoplasm</location>
    </subcellularLocation>
</comment>
<comment type="function">
    <text evidence="3">Responsible for the release of ribosomes from messenger RNA at the termination of protein biosynthesis. May increase the efficiency of translation by recycling ribosomes from one round of translation to another.</text>
</comment>
<accession>A0A0G0B7V6</accession>
<dbReference type="PANTHER" id="PTHR20982:SF3">
    <property type="entry name" value="MITOCHONDRIAL RIBOSOME RECYCLING FACTOR PSEUDO 1"/>
    <property type="match status" value="1"/>
</dbReference>
<evidence type="ECO:0000256" key="2">
    <source>
        <dbReference type="ARBA" id="ARBA00022917"/>
    </source>
</evidence>
<evidence type="ECO:0000256" key="3">
    <source>
        <dbReference type="HAMAP-Rule" id="MF_00040"/>
    </source>
</evidence>
<feature type="region of interest" description="Disordered" evidence="4">
    <location>
        <begin position="137"/>
        <end position="157"/>
    </location>
</feature>
<dbReference type="InterPro" id="IPR036191">
    <property type="entry name" value="RRF_sf"/>
</dbReference>
<reference evidence="6 7" key="1">
    <citation type="journal article" date="2015" name="Nature">
        <title>rRNA introns, odd ribosomes, and small enigmatic genomes across a large radiation of phyla.</title>
        <authorList>
            <person name="Brown C.T."/>
            <person name="Hug L.A."/>
            <person name="Thomas B.C."/>
            <person name="Sharon I."/>
            <person name="Castelle C.J."/>
            <person name="Singh A."/>
            <person name="Wilkins M.J."/>
            <person name="Williams K.H."/>
            <person name="Banfield J.F."/>
        </authorList>
    </citation>
    <scope>NUCLEOTIDE SEQUENCE [LARGE SCALE GENOMIC DNA]</scope>
</reference>
<keyword evidence="3" id="KW-0963">Cytoplasm</keyword>
<dbReference type="GO" id="GO:0005737">
    <property type="term" value="C:cytoplasm"/>
    <property type="evidence" value="ECO:0007669"/>
    <property type="project" value="UniProtKB-SubCell"/>
</dbReference>
<evidence type="ECO:0000313" key="6">
    <source>
        <dbReference type="EMBL" id="KKP65463.1"/>
    </source>
</evidence>
<dbReference type="FunFam" id="3.30.1360.40:FF:000001">
    <property type="entry name" value="Ribosome-recycling factor"/>
    <property type="match status" value="1"/>
</dbReference>
<evidence type="ECO:0000256" key="4">
    <source>
        <dbReference type="SAM" id="MobiDB-lite"/>
    </source>
</evidence>
<dbReference type="SUPFAM" id="SSF55194">
    <property type="entry name" value="Ribosome recycling factor, RRF"/>
    <property type="match status" value="1"/>
</dbReference>
<dbReference type="InterPro" id="IPR002661">
    <property type="entry name" value="Ribosome_recyc_fac"/>
</dbReference>
<dbReference type="GO" id="GO:0006415">
    <property type="term" value="P:translational termination"/>
    <property type="evidence" value="ECO:0007669"/>
    <property type="project" value="UniProtKB-UniRule"/>
</dbReference>
<keyword evidence="2 3" id="KW-0648">Protein biosynthesis</keyword>
<dbReference type="Gene3D" id="1.10.132.20">
    <property type="entry name" value="Ribosome-recycling factor"/>
    <property type="match status" value="1"/>
</dbReference>
<dbReference type="PANTHER" id="PTHR20982">
    <property type="entry name" value="RIBOSOME RECYCLING FACTOR"/>
    <property type="match status" value="1"/>
</dbReference>
<protein>
    <recommendedName>
        <fullName evidence="3">Ribosome-recycling factor</fullName>
        <shortName evidence="3">RRF</shortName>
    </recommendedName>
    <alternativeName>
        <fullName evidence="3">Ribosome-releasing factor</fullName>
    </alternativeName>
</protein>
<organism evidence="6 7">
    <name type="scientific">candidate division WS6 bacterium GW2011_GWE1_34_7</name>
    <dbReference type="NCBI Taxonomy" id="1619093"/>
    <lineage>
        <taxon>Bacteria</taxon>
        <taxon>Candidatus Dojkabacteria</taxon>
    </lineage>
</organism>
<dbReference type="GO" id="GO:0043023">
    <property type="term" value="F:ribosomal large subunit binding"/>
    <property type="evidence" value="ECO:0007669"/>
    <property type="project" value="TreeGrafter"/>
</dbReference>
<evidence type="ECO:0000259" key="5">
    <source>
        <dbReference type="Pfam" id="PF01765"/>
    </source>
</evidence>
<dbReference type="InterPro" id="IPR023584">
    <property type="entry name" value="Ribosome_recyc_fac_dom"/>
</dbReference>
<name>A0A0G0B7V6_9BACT</name>
<gene>
    <name evidence="3" type="primary">frr</name>
    <name evidence="6" type="ORF">UR61_C0022G0004</name>
</gene>
<dbReference type="NCBIfam" id="TIGR00496">
    <property type="entry name" value="frr"/>
    <property type="match status" value="1"/>
</dbReference>
<comment type="caution">
    <text evidence="6">The sequence shown here is derived from an EMBL/GenBank/DDBJ whole genome shotgun (WGS) entry which is preliminary data.</text>
</comment>
<feature type="domain" description="Ribosome recycling factor" evidence="5">
    <location>
        <begin position="17"/>
        <end position="179"/>
    </location>
</feature>
<dbReference type="AlphaFoldDB" id="A0A0G0B7V6"/>
<proteinExistence type="inferred from homology"/>
<dbReference type="Gene3D" id="3.30.1360.40">
    <property type="match status" value="1"/>
</dbReference>
<dbReference type="HAMAP" id="MF_00040">
    <property type="entry name" value="RRF"/>
    <property type="match status" value="1"/>
</dbReference>
<sequence>MDLDSFKVDLDKCIESLSEDLSQIRTGRATPELIQDILINAYETQAPLKNYATINVADTKSLIVIPWDKSIVDNISKGISSANMGFNPISEGDHVRVSIPELTEERRKEYVKVMKDRVEDARIAVRQVRQKYMQEIDDAQKDGFSEDQADRLREEGEKLVKESNQTIEEMKEKKEQELLTI</sequence>